<dbReference type="AlphaFoldDB" id="K1PZ76"/>
<dbReference type="InterPro" id="IPR032718">
    <property type="entry name" value="PGBD4_Znf_C"/>
</dbReference>
<reference evidence="3" key="1">
    <citation type="journal article" date="2012" name="Nature">
        <title>The oyster genome reveals stress adaptation and complexity of shell formation.</title>
        <authorList>
            <person name="Zhang G."/>
            <person name="Fang X."/>
            <person name="Guo X."/>
            <person name="Li L."/>
            <person name="Luo R."/>
            <person name="Xu F."/>
            <person name="Yang P."/>
            <person name="Zhang L."/>
            <person name="Wang X."/>
            <person name="Qi H."/>
            <person name="Xiong Z."/>
            <person name="Que H."/>
            <person name="Xie Y."/>
            <person name="Holland P.W."/>
            <person name="Paps J."/>
            <person name="Zhu Y."/>
            <person name="Wu F."/>
            <person name="Chen Y."/>
            <person name="Wang J."/>
            <person name="Peng C."/>
            <person name="Meng J."/>
            <person name="Yang L."/>
            <person name="Liu J."/>
            <person name="Wen B."/>
            <person name="Zhang N."/>
            <person name="Huang Z."/>
            <person name="Zhu Q."/>
            <person name="Feng Y."/>
            <person name="Mount A."/>
            <person name="Hedgecock D."/>
            <person name="Xu Z."/>
            <person name="Liu Y."/>
            <person name="Domazet-Loso T."/>
            <person name="Du Y."/>
            <person name="Sun X."/>
            <person name="Zhang S."/>
            <person name="Liu B."/>
            <person name="Cheng P."/>
            <person name="Jiang X."/>
            <person name="Li J."/>
            <person name="Fan D."/>
            <person name="Wang W."/>
            <person name="Fu W."/>
            <person name="Wang T."/>
            <person name="Wang B."/>
            <person name="Zhang J."/>
            <person name="Peng Z."/>
            <person name="Li Y."/>
            <person name="Li N."/>
            <person name="Wang J."/>
            <person name="Chen M."/>
            <person name="He Y."/>
            <person name="Tan F."/>
            <person name="Song X."/>
            <person name="Zheng Q."/>
            <person name="Huang R."/>
            <person name="Yang H."/>
            <person name="Du X."/>
            <person name="Chen L."/>
            <person name="Yang M."/>
            <person name="Gaffney P.M."/>
            <person name="Wang S."/>
            <person name="Luo L."/>
            <person name="She Z."/>
            <person name="Ming Y."/>
            <person name="Huang W."/>
            <person name="Zhang S."/>
            <person name="Huang B."/>
            <person name="Zhang Y."/>
            <person name="Qu T."/>
            <person name="Ni P."/>
            <person name="Miao G."/>
            <person name="Wang J."/>
            <person name="Wang Q."/>
            <person name="Steinberg C.E."/>
            <person name="Wang H."/>
            <person name="Li N."/>
            <person name="Qian L."/>
            <person name="Zhang G."/>
            <person name="Li Y."/>
            <person name="Yang H."/>
            <person name="Liu X."/>
            <person name="Wang J."/>
            <person name="Yin Y."/>
            <person name="Wang J."/>
        </authorList>
    </citation>
    <scope>NUCLEOTIDE SEQUENCE [LARGE SCALE GENOMIC DNA]</scope>
    <source>
        <strain evidence="3">05x7-T-G4-1.051#20</strain>
    </source>
</reference>
<name>K1PZ76_MAGGI</name>
<protein>
    <recommendedName>
        <fullName evidence="2">PiggyBac transposable element-derived protein 4 C-terminal zinc-finger domain-containing protein</fullName>
    </recommendedName>
</protein>
<sequence>MTQGGLVFFLDFPFLPPIRLSKNPMRNTRPFGGHVPAKITQEETQSGRRPCQLCKTKGERTPNGGAVMTRYKCTECQVPLCSGDRRHCFFVYHRDRFPAMALSGAGEQRPASFSVSNQPELSPFRKQNYQS</sequence>
<feature type="domain" description="PiggyBac transposable element-derived protein 4 C-terminal zinc-finger" evidence="2">
    <location>
        <begin position="42"/>
        <end position="93"/>
    </location>
</feature>
<gene>
    <name evidence="3" type="ORF">CGI_10013376</name>
</gene>
<dbReference type="EMBL" id="JH817102">
    <property type="protein sequence ID" value="EKC24379.1"/>
    <property type="molecule type" value="Genomic_DNA"/>
</dbReference>
<feature type="region of interest" description="Disordered" evidence="1">
    <location>
        <begin position="108"/>
        <end position="131"/>
    </location>
</feature>
<dbReference type="HOGENOM" id="CLU_1929602_0_0_1"/>
<feature type="region of interest" description="Disordered" evidence="1">
    <location>
        <begin position="34"/>
        <end position="55"/>
    </location>
</feature>
<evidence type="ECO:0000256" key="1">
    <source>
        <dbReference type="SAM" id="MobiDB-lite"/>
    </source>
</evidence>
<organism evidence="3">
    <name type="scientific">Magallana gigas</name>
    <name type="common">Pacific oyster</name>
    <name type="synonym">Crassostrea gigas</name>
    <dbReference type="NCBI Taxonomy" id="29159"/>
    <lineage>
        <taxon>Eukaryota</taxon>
        <taxon>Metazoa</taxon>
        <taxon>Spiralia</taxon>
        <taxon>Lophotrochozoa</taxon>
        <taxon>Mollusca</taxon>
        <taxon>Bivalvia</taxon>
        <taxon>Autobranchia</taxon>
        <taxon>Pteriomorphia</taxon>
        <taxon>Ostreida</taxon>
        <taxon>Ostreoidea</taxon>
        <taxon>Ostreidae</taxon>
        <taxon>Magallana</taxon>
    </lineage>
</organism>
<proteinExistence type="predicted"/>
<feature type="compositionally biased region" description="Polar residues" evidence="1">
    <location>
        <begin position="111"/>
        <end position="131"/>
    </location>
</feature>
<evidence type="ECO:0000259" key="2">
    <source>
        <dbReference type="Pfam" id="PF13842"/>
    </source>
</evidence>
<dbReference type="InParanoid" id="K1PZ76"/>
<accession>K1PZ76</accession>
<dbReference type="Pfam" id="PF13842">
    <property type="entry name" value="zf-Tnp_2"/>
    <property type="match status" value="1"/>
</dbReference>
<evidence type="ECO:0000313" key="3">
    <source>
        <dbReference type="EMBL" id="EKC24379.1"/>
    </source>
</evidence>